<evidence type="ECO:0000313" key="5">
    <source>
        <dbReference type="Proteomes" id="UP000799777"/>
    </source>
</evidence>
<proteinExistence type="predicted"/>
<organism evidence="4 5">
    <name type="scientific">Setomelanomma holmii</name>
    <dbReference type="NCBI Taxonomy" id="210430"/>
    <lineage>
        <taxon>Eukaryota</taxon>
        <taxon>Fungi</taxon>
        <taxon>Dikarya</taxon>
        <taxon>Ascomycota</taxon>
        <taxon>Pezizomycotina</taxon>
        <taxon>Dothideomycetes</taxon>
        <taxon>Pleosporomycetidae</taxon>
        <taxon>Pleosporales</taxon>
        <taxon>Pleosporineae</taxon>
        <taxon>Phaeosphaeriaceae</taxon>
        <taxon>Setomelanomma</taxon>
    </lineage>
</organism>
<dbReference type="CDD" id="cd12148">
    <property type="entry name" value="fungal_TF_MHR"/>
    <property type="match status" value="1"/>
</dbReference>
<dbReference type="PANTHER" id="PTHR31001:SF85">
    <property type="entry name" value="ZN(II)2CYS6 TRANSCRIPTION FACTOR (EUROFUNG)"/>
    <property type="match status" value="1"/>
</dbReference>
<dbReference type="EMBL" id="ML978166">
    <property type="protein sequence ID" value="KAF2033421.1"/>
    <property type="molecule type" value="Genomic_DNA"/>
</dbReference>
<comment type="subcellular location">
    <subcellularLocation>
        <location evidence="1">Nucleus</location>
    </subcellularLocation>
</comment>
<gene>
    <name evidence="4" type="ORF">EK21DRAFT_86229</name>
</gene>
<evidence type="ECO:0000313" key="4">
    <source>
        <dbReference type="EMBL" id="KAF2033421.1"/>
    </source>
</evidence>
<dbReference type="PANTHER" id="PTHR31001">
    <property type="entry name" value="UNCHARACTERIZED TRANSCRIPTIONAL REGULATORY PROTEIN"/>
    <property type="match status" value="1"/>
</dbReference>
<protein>
    <recommendedName>
        <fullName evidence="3">Xylanolytic transcriptional activator regulatory domain-containing protein</fullName>
    </recommendedName>
</protein>
<dbReference type="OrthoDB" id="3767954at2759"/>
<dbReference type="SMART" id="SM00906">
    <property type="entry name" value="Fungal_trans"/>
    <property type="match status" value="1"/>
</dbReference>
<dbReference type="InterPro" id="IPR007219">
    <property type="entry name" value="XnlR_reg_dom"/>
</dbReference>
<dbReference type="GO" id="GO:0008270">
    <property type="term" value="F:zinc ion binding"/>
    <property type="evidence" value="ECO:0007669"/>
    <property type="project" value="InterPro"/>
</dbReference>
<feature type="domain" description="Xylanolytic transcriptional activator regulatory" evidence="3">
    <location>
        <begin position="150"/>
        <end position="223"/>
    </location>
</feature>
<dbReference type="GO" id="GO:0003677">
    <property type="term" value="F:DNA binding"/>
    <property type="evidence" value="ECO:0007669"/>
    <property type="project" value="InterPro"/>
</dbReference>
<accession>A0A9P4LN46</accession>
<dbReference type="AlphaFoldDB" id="A0A9P4LN46"/>
<dbReference type="Pfam" id="PF04082">
    <property type="entry name" value="Fungal_trans"/>
    <property type="match status" value="1"/>
</dbReference>
<evidence type="ECO:0000259" key="3">
    <source>
        <dbReference type="SMART" id="SM00906"/>
    </source>
</evidence>
<dbReference type="Proteomes" id="UP000799777">
    <property type="component" value="Unassembled WGS sequence"/>
</dbReference>
<name>A0A9P4LN46_9PLEO</name>
<reference evidence="4" key="1">
    <citation type="journal article" date="2020" name="Stud. Mycol.">
        <title>101 Dothideomycetes genomes: a test case for predicting lifestyles and emergence of pathogens.</title>
        <authorList>
            <person name="Haridas S."/>
            <person name="Albert R."/>
            <person name="Binder M."/>
            <person name="Bloem J."/>
            <person name="Labutti K."/>
            <person name="Salamov A."/>
            <person name="Andreopoulos B."/>
            <person name="Baker S."/>
            <person name="Barry K."/>
            <person name="Bills G."/>
            <person name="Bluhm B."/>
            <person name="Cannon C."/>
            <person name="Castanera R."/>
            <person name="Culley D."/>
            <person name="Daum C."/>
            <person name="Ezra D."/>
            <person name="Gonzalez J."/>
            <person name="Henrissat B."/>
            <person name="Kuo A."/>
            <person name="Liang C."/>
            <person name="Lipzen A."/>
            <person name="Lutzoni F."/>
            <person name="Magnuson J."/>
            <person name="Mondo S."/>
            <person name="Nolan M."/>
            <person name="Ohm R."/>
            <person name="Pangilinan J."/>
            <person name="Park H.-J."/>
            <person name="Ramirez L."/>
            <person name="Alfaro M."/>
            <person name="Sun H."/>
            <person name="Tritt A."/>
            <person name="Yoshinaga Y."/>
            <person name="Zwiers L.-H."/>
            <person name="Turgeon B."/>
            <person name="Goodwin S."/>
            <person name="Spatafora J."/>
            <person name="Crous P."/>
            <person name="Grigoriev I."/>
        </authorList>
    </citation>
    <scope>NUCLEOTIDE SEQUENCE</scope>
    <source>
        <strain evidence="4">CBS 110217</strain>
    </source>
</reference>
<dbReference type="GO" id="GO:0006351">
    <property type="term" value="P:DNA-templated transcription"/>
    <property type="evidence" value="ECO:0007669"/>
    <property type="project" value="InterPro"/>
</dbReference>
<evidence type="ECO:0000256" key="1">
    <source>
        <dbReference type="ARBA" id="ARBA00004123"/>
    </source>
</evidence>
<comment type="caution">
    <text evidence="4">The sequence shown here is derived from an EMBL/GenBank/DDBJ whole genome shotgun (WGS) entry which is preliminary data.</text>
</comment>
<evidence type="ECO:0000256" key="2">
    <source>
        <dbReference type="ARBA" id="ARBA00023242"/>
    </source>
</evidence>
<keyword evidence="5" id="KW-1185">Reference proteome</keyword>
<dbReference type="InterPro" id="IPR050613">
    <property type="entry name" value="Sec_Metabolite_Reg"/>
</dbReference>
<dbReference type="GO" id="GO:0005634">
    <property type="term" value="C:nucleus"/>
    <property type="evidence" value="ECO:0007669"/>
    <property type="project" value="UniProtKB-SubCell"/>
</dbReference>
<keyword evidence="2" id="KW-0539">Nucleus</keyword>
<sequence>MSRPRPHAMVGTSMGESPVDTPVPAILPQHAILLWQIFTQRVEPLARITYRWALSDLSAKFTNPDRLSSICKTEKALVAAIYYMSASSLIEKECQDLFELPRIRVLAEYQARCEEALLRTNLFCMRDVTVIKAIIFYIMASYERLSTESLWSLMGITSRNAEKLGLHRDGSVLELSPLEVEDRRRVWWQLQHLELNLAIRIGLTPMTLTAGSDVKLSSNIEDDDISSDCTTMPKPRKAERG</sequence>